<comment type="caution">
    <text evidence="1">The sequence shown here is derived from an EMBL/GenBank/DDBJ whole genome shotgun (WGS) entry which is preliminary data.</text>
</comment>
<organism evidence="1 2">
    <name type="scientific">Biostraticola tofi</name>
    <dbReference type="NCBI Taxonomy" id="466109"/>
    <lineage>
        <taxon>Bacteria</taxon>
        <taxon>Pseudomonadati</taxon>
        <taxon>Pseudomonadota</taxon>
        <taxon>Gammaproteobacteria</taxon>
        <taxon>Enterobacterales</taxon>
        <taxon>Bruguierivoracaceae</taxon>
        <taxon>Biostraticola</taxon>
    </lineage>
</organism>
<dbReference type="Pfam" id="PF07105">
    <property type="entry name" value="DUF1367"/>
    <property type="match status" value="2"/>
</dbReference>
<keyword evidence="2" id="KW-1185">Reference proteome</keyword>
<proteinExistence type="predicted"/>
<protein>
    <submittedName>
        <fullName evidence="1">Uncharacterized protein DUF1367</fullName>
    </submittedName>
</protein>
<dbReference type="InterPro" id="IPR009797">
    <property type="entry name" value="DUF1367"/>
</dbReference>
<accession>A0A4R3Z7B4</accession>
<sequence>MQVEMIKSAGGVFVPALESEIPRLTRFRNGGQYTVEVKTTRNPEFHRKVFAFFNFCFSHWSADKTNLQFMDESAQFDRFRKDLTILAGYYEQTVRLDGSIRTEAKSLAYGNMEQEEFERCYSALINAAIKRIFGGTTNQGIINQLYSFF</sequence>
<dbReference type="EMBL" id="SMCR01000001">
    <property type="protein sequence ID" value="TCW00415.1"/>
    <property type="molecule type" value="Genomic_DNA"/>
</dbReference>
<name>A0A4R3Z7B4_9GAMM</name>
<dbReference type="AlphaFoldDB" id="A0A4R3Z7B4"/>
<dbReference type="Proteomes" id="UP000295719">
    <property type="component" value="Unassembled WGS sequence"/>
</dbReference>
<dbReference type="RefSeq" id="WP_131863973.1">
    <property type="nucleotide sequence ID" value="NZ_SMCR01000001.1"/>
</dbReference>
<evidence type="ECO:0000313" key="1">
    <source>
        <dbReference type="EMBL" id="TCW00415.1"/>
    </source>
</evidence>
<evidence type="ECO:0000313" key="2">
    <source>
        <dbReference type="Proteomes" id="UP000295719"/>
    </source>
</evidence>
<dbReference type="OrthoDB" id="1442247at2"/>
<reference evidence="1 2" key="1">
    <citation type="submission" date="2019-03" db="EMBL/GenBank/DDBJ databases">
        <title>Genomic Encyclopedia of Type Strains, Phase IV (KMG-IV): sequencing the most valuable type-strain genomes for metagenomic binning, comparative biology and taxonomic classification.</title>
        <authorList>
            <person name="Goeker M."/>
        </authorList>
    </citation>
    <scope>NUCLEOTIDE SEQUENCE [LARGE SCALE GENOMIC DNA]</scope>
    <source>
        <strain evidence="1 2">DSM 19580</strain>
    </source>
</reference>
<gene>
    <name evidence="1" type="ORF">EDC52_101765</name>
</gene>